<keyword evidence="1" id="KW-1133">Transmembrane helix</keyword>
<evidence type="ECO:0000313" key="2">
    <source>
        <dbReference type="EMBL" id="AIC26272.1"/>
    </source>
</evidence>
<proteinExistence type="predicted"/>
<dbReference type="KEGG" id="rei:IE4771_CH01121"/>
<evidence type="ECO:0008006" key="4">
    <source>
        <dbReference type="Google" id="ProtNLM"/>
    </source>
</evidence>
<evidence type="ECO:0000313" key="3">
    <source>
        <dbReference type="Proteomes" id="UP000027180"/>
    </source>
</evidence>
<protein>
    <recommendedName>
        <fullName evidence="4">Transmembrane protein</fullName>
    </recommendedName>
</protein>
<keyword evidence="1" id="KW-0812">Transmembrane</keyword>
<gene>
    <name evidence="2" type="ORF">IE4771_CH01121</name>
</gene>
<feature type="transmembrane region" description="Helical" evidence="1">
    <location>
        <begin position="16"/>
        <end position="35"/>
    </location>
</feature>
<evidence type="ECO:0000256" key="1">
    <source>
        <dbReference type="SAM" id="Phobius"/>
    </source>
</evidence>
<sequence>MSGPFRKDRPMNRSRFFAIFPFVTLVAFCAVILAFVPRFDLAAALLIGIVPAGYDIWDQLFRRRPSKSPG</sequence>
<dbReference type="AlphaFoldDB" id="A0A060HXF0"/>
<organism evidence="2 3">
    <name type="scientific">Rhizobium etli bv. mimosae str. IE4771</name>
    <dbReference type="NCBI Taxonomy" id="1432050"/>
    <lineage>
        <taxon>Bacteria</taxon>
        <taxon>Pseudomonadati</taxon>
        <taxon>Pseudomonadota</taxon>
        <taxon>Alphaproteobacteria</taxon>
        <taxon>Hyphomicrobiales</taxon>
        <taxon>Rhizobiaceae</taxon>
        <taxon>Rhizobium/Agrobacterium group</taxon>
        <taxon>Rhizobium</taxon>
    </lineage>
</organism>
<dbReference type="EMBL" id="CP006986">
    <property type="protein sequence ID" value="AIC26272.1"/>
    <property type="molecule type" value="Genomic_DNA"/>
</dbReference>
<keyword evidence="1" id="KW-0472">Membrane</keyword>
<accession>A0A060HXF0</accession>
<name>A0A060HXF0_RHIET</name>
<dbReference type="Proteomes" id="UP000027180">
    <property type="component" value="Chromosome"/>
</dbReference>
<dbReference type="HOGENOM" id="CLU_2938568_0_0_5"/>
<reference evidence="2 3" key="1">
    <citation type="submission" date="2013-12" db="EMBL/GenBank/DDBJ databases">
        <title>Complete genome sequence of Rhizobium etli bv. mimosae IE4771.</title>
        <authorList>
            <person name="Bustos P."/>
            <person name="Santamaria R.I."/>
            <person name="Lozano L."/>
            <person name="Ormeno-Orrillo E."/>
            <person name="Rogel M.A."/>
            <person name="Romero D."/>
            <person name="Cevallos M.A."/>
            <person name="Martinez-Romero E."/>
            <person name="Gonzalez V."/>
        </authorList>
    </citation>
    <scope>NUCLEOTIDE SEQUENCE [LARGE SCALE GENOMIC DNA]</scope>
    <source>
        <strain evidence="2 3">IE4771</strain>
    </source>
</reference>